<accession>A0A3S2W2T2</accession>
<keyword evidence="2" id="KW-0966">Cell projection</keyword>
<dbReference type="Gene3D" id="3.40.1690.10">
    <property type="entry name" value="secretion proteins EscU"/>
    <property type="match status" value="1"/>
</dbReference>
<evidence type="ECO:0000313" key="3">
    <source>
        <dbReference type="Proteomes" id="UP000287447"/>
    </source>
</evidence>
<reference evidence="3" key="1">
    <citation type="submission" date="2019-01" db="EMBL/GenBank/DDBJ databases">
        <title>Gri0909 isolated from a small marine red alga.</title>
        <authorList>
            <person name="Kim J."/>
            <person name="Jeong S.E."/>
            <person name="Jeon C.O."/>
        </authorList>
    </citation>
    <scope>NUCLEOTIDE SEQUENCE [LARGE SCALE GENOMIC DNA]</scope>
    <source>
        <strain evidence="3">Gri0909</strain>
    </source>
</reference>
<evidence type="ECO:0000313" key="2">
    <source>
        <dbReference type="EMBL" id="RVU34641.1"/>
    </source>
</evidence>
<protein>
    <submittedName>
        <fullName evidence="2">Flagellar biosynthesis protein FlhB</fullName>
    </submittedName>
</protein>
<dbReference type="GO" id="GO:0016020">
    <property type="term" value="C:membrane"/>
    <property type="evidence" value="ECO:0007669"/>
    <property type="project" value="InterPro"/>
</dbReference>
<keyword evidence="2" id="KW-0969">Cilium</keyword>
<proteinExistence type="inferred from homology"/>
<keyword evidence="2" id="KW-0282">Flagellum</keyword>
<dbReference type="Proteomes" id="UP000287447">
    <property type="component" value="Unassembled WGS sequence"/>
</dbReference>
<evidence type="ECO:0000256" key="1">
    <source>
        <dbReference type="ARBA" id="ARBA00010690"/>
    </source>
</evidence>
<keyword evidence="3" id="KW-1185">Reference proteome</keyword>
<dbReference type="SUPFAM" id="SSF160544">
    <property type="entry name" value="EscU C-terminal domain-like"/>
    <property type="match status" value="1"/>
</dbReference>
<dbReference type="InterPro" id="IPR029025">
    <property type="entry name" value="T3SS_substrate_exporter_C"/>
</dbReference>
<gene>
    <name evidence="2" type="ORF">EOI86_17440</name>
</gene>
<dbReference type="AlphaFoldDB" id="A0A3S2W2T2"/>
<dbReference type="RefSeq" id="WP_127766654.1">
    <property type="nucleotide sequence ID" value="NZ_SADE01000003.1"/>
</dbReference>
<comment type="similarity">
    <text evidence="1">Belongs to the type III secretion exporter family.</text>
</comment>
<dbReference type="EMBL" id="SADE01000003">
    <property type="protein sequence ID" value="RVU34641.1"/>
    <property type="molecule type" value="Genomic_DNA"/>
</dbReference>
<dbReference type="OrthoDB" id="5244399at2"/>
<name>A0A3S2W2T2_9PROT</name>
<sequence>MSDDLESGKIIDHKTGAAGNKAVALSRGAEREDKGPTVLASGTGFLADRIVEEAFKAGVAVRTDADLVEILSATEVGEEIPIEAFIAVAEILRYVYERNQRTSRAESAARDEDVAAVIGQV</sequence>
<dbReference type="Pfam" id="PF01312">
    <property type="entry name" value="Bac_export_2"/>
    <property type="match status" value="1"/>
</dbReference>
<dbReference type="GO" id="GO:0009306">
    <property type="term" value="P:protein secretion"/>
    <property type="evidence" value="ECO:0007669"/>
    <property type="project" value="InterPro"/>
</dbReference>
<organism evidence="2 3">
    <name type="scientific">Hwanghaeella grinnelliae</name>
    <dbReference type="NCBI Taxonomy" id="2500179"/>
    <lineage>
        <taxon>Bacteria</taxon>
        <taxon>Pseudomonadati</taxon>
        <taxon>Pseudomonadota</taxon>
        <taxon>Alphaproteobacteria</taxon>
        <taxon>Rhodospirillales</taxon>
        <taxon>Rhodospirillaceae</taxon>
        <taxon>Hwanghaeella</taxon>
    </lineage>
</organism>
<dbReference type="InterPro" id="IPR006135">
    <property type="entry name" value="T3SS_substrate_exporter"/>
</dbReference>
<comment type="caution">
    <text evidence="2">The sequence shown here is derived from an EMBL/GenBank/DDBJ whole genome shotgun (WGS) entry which is preliminary data.</text>
</comment>